<comment type="caution">
    <text evidence="1">The sequence shown here is derived from an EMBL/GenBank/DDBJ whole genome shotgun (WGS) entry which is preliminary data.</text>
</comment>
<keyword evidence="2" id="KW-1185">Reference proteome</keyword>
<evidence type="ECO:0000313" key="1">
    <source>
        <dbReference type="EMBL" id="MCI61730.1"/>
    </source>
</evidence>
<protein>
    <submittedName>
        <fullName evidence="1">Uncharacterized protein</fullName>
    </submittedName>
</protein>
<dbReference type="Proteomes" id="UP000265520">
    <property type="component" value="Unassembled WGS sequence"/>
</dbReference>
<name>A0A392TNK3_9FABA</name>
<organism evidence="1 2">
    <name type="scientific">Trifolium medium</name>
    <dbReference type="NCBI Taxonomy" id="97028"/>
    <lineage>
        <taxon>Eukaryota</taxon>
        <taxon>Viridiplantae</taxon>
        <taxon>Streptophyta</taxon>
        <taxon>Embryophyta</taxon>
        <taxon>Tracheophyta</taxon>
        <taxon>Spermatophyta</taxon>
        <taxon>Magnoliopsida</taxon>
        <taxon>eudicotyledons</taxon>
        <taxon>Gunneridae</taxon>
        <taxon>Pentapetalae</taxon>
        <taxon>rosids</taxon>
        <taxon>fabids</taxon>
        <taxon>Fabales</taxon>
        <taxon>Fabaceae</taxon>
        <taxon>Papilionoideae</taxon>
        <taxon>50 kb inversion clade</taxon>
        <taxon>NPAAA clade</taxon>
        <taxon>Hologalegina</taxon>
        <taxon>IRL clade</taxon>
        <taxon>Trifolieae</taxon>
        <taxon>Trifolium</taxon>
    </lineage>
</organism>
<evidence type="ECO:0000313" key="2">
    <source>
        <dbReference type="Proteomes" id="UP000265520"/>
    </source>
</evidence>
<sequence length="58" mass="6299">YAVHTTPPPTTVVGDTTATRKKHARQVVGGILRVVEDGWRVAGLQLSMLDSWSTVLLL</sequence>
<dbReference type="EMBL" id="LXQA010605220">
    <property type="protein sequence ID" value="MCI61730.1"/>
    <property type="molecule type" value="Genomic_DNA"/>
</dbReference>
<accession>A0A392TNK3</accession>
<reference evidence="1 2" key="1">
    <citation type="journal article" date="2018" name="Front. Plant Sci.">
        <title>Red Clover (Trifolium pratense) and Zigzag Clover (T. medium) - A Picture of Genomic Similarities and Differences.</title>
        <authorList>
            <person name="Dluhosova J."/>
            <person name="Istvanek J."/>
            <person name="Nedelnik J."/>
            <person name="Repkova J."/>
        </authorList>
    </citation>
    <scope>NUCLEOTIDE SEQUENCE [LARGE SCALE GENOMIC DNA]</scope>
    <source>
        <strain evidence="2">cv. 10/8</strain>
        <tissue evidence="1">Leaf</tissue>
    </source>
</reference>
<feature type="non-terminal residue" evidence="1">
    <location>
        <position position="1"/>
    </location>
</feature>
<dbReference type="AlphaFoldDB" id="A0A392TNK3"/>
<proteinExistence type="predicted"/>